<dbReference type="Pfam" id="PF02518">
    <property type="entry name" value="HATPase_c"/>
    <property type="match status" value="1"/>
</dbReference>
<keyword evidence="3" id="KW-0597">Phosphoprotein</keyword>
<dbReference type="InterPro" id="IPR003594">
    <property type="entry name" value="HATPase_dom"/>
</dbReference>
<dbReference type="Gene3D" id="1.20.5.1930">
    <property type="match status" value="1"/>
</dbReference>
<dbReference type="PANTHER" id="PTHR24421:SF10">
    <property type="entry name" value="NITRATE_NITRITE SENSOR PROTEIN NARQ"/>
    <property type="match status" value="1"/>
</dbReference>
<dbReference type="Gene3D" id="3.30.565.10">
    <property type="entry name" value="Histidine kinase-like ATPase, C-terminal domain"/>
    <property type="match status" value="1"/>
</dbReference>
<keyword evidence="7" id="KW-0067">ATP-binding</keyword>
<feature type="transmembrane region" description="Helical" evidence="9">
    <location>
        <begin position="230"/>
        <end position="251"/>
    </location>
</feature>
<keyword evidence="9" id="KW-0812">Transmembrane</keyword>
<gene>
    <name evidence="12" type="ORF">DLM65_07210</name>
</gene>
<dbReference type="SUPFAM" id="SSF55874">
    <property type="entry name" value="ATPase domain of HSP90 chaperone/DNA topoisomerase II/histidine kinase"/>
    <property type="match status" value="1"/>
</dbReference>
<keyword evidence="5" id="KW-0547">Nucleotide-binding</keyword>
<dbReference type="Pfam" id="PF07730">
    <property type="entry name" value="HisKA_3"/>
    <property type="match status" value="1"/>
</dbReference>
<evidence type="ECO:0000256" key="1">
    <source>
        <dbReference type="ARBA" id="ARBA00000085"/>
    </source>
</evidence>
<feature type="domain" description="Histidine kinase" evidence="11">
    <location>
        <begin position="624"/>
        <end position="707"/>
    </location>
</feature>
<feature type="transmembrane region" description="Helical" evidence="9">
    <location>
        <begin position="257"/>
        <end position="283"/>
    </location>
</feature>
<evidence type="ECO:0000256" key="9">
    <source>
        <dbReference type="SAM" id="Phobius"/>
    </source>
</evidence>
<dbReference type="InterPro" id="IPR011712">
    <property type="entry name" value="Sig_transdc_His_kin_sub3_dim/P"/>
</dbReference>
<feature type="transmembrane region" description="Helical" evidence="9">
    <location>
        <begin position="295"/>
        <end position="316"/>
    </location>
</feature>
<evidence type="ECO:0000256" key="5">
    <source>
        <dbReference type="ARBA" id="ARBA00022741"/>
    </source>
</evidence>
<keyword evidence="4" id="KW-0808">Transferase</keyword>
<feature type="transmembrane region" description="Helical" evidence="9">
    <location>
        <begin position="328"/>
        <end position="345"/>
    </location>
</feature>
<accession>A0A2W6ABQ8</accession>
<feature type="chain" id="PRO_5016131722" description="histidine kinase" evidence="10">
    <location>
        <begin position="27"/>
        <end position="737"/>
    </location>
</feature>
<organism evidence="12 13">
    <name type="scientific">Candidatus Aeolococcus gillhamiae</name>
    <dbReference type="NCBI Taxonomy" id="3127015"/>
    <lineage>
        <taxon>Bacteria</taxon>
        <taxon>Bacillati</taxon>
        <taxon>Candidatus Dormiibacterota</taxon>
        <taxon>Candidatus Dormibacteria</taxon>
        <taxon>Candidatus Aeolococcales</taxon>
        <taxon>Candidatus Aeolococcaceae</taxon>
        <taxon>Candidatus Aeolococcus</taxon>
    </lineage>
</organism>
<proteinExistence type="predicted"/>
<comment type="caution">
    <text evidence="12">The sequence shown here is derived from an EMBL/GenBank/DDBJ whole genome shotgun (WGS) entry which is preliminary data.</text>
</comment>
<dbReference type="InterPro" id="IPR036890">
    <property type="entry name" value="HATPase_C_sf"/>
</dbReference>
<comment type="catalytic activity">
    <reaction evidence="1">
        <text>ATP + protein L-histidine = ADP + protein N-phospho-L-histidine.</text>
        <dbReference type="EC" id="2.7.13.3"/>
    </reaction>
</comment>
<protein>
    <recommendedName>
        <fullName evidence="2">histidine kinase</fullName>
        <ecNumber evidence="2">2.7.13.3</ecNumber>
    </recommendedName>
</protein>
<evidence type="ECO:0000256" key="6">
    <source>
        <dbReference type="ARBA" id="ARBA00022777"/>
    </source>
</evidence>
<feature type="transmembrane region" description="Helical" evidence="9">
    <location>
        <begin position="68"/>
        <end position="86"/>
    </location>
</feature>
<dbReference type="GO" id="GO:0000155">
    <property type="term" value="F:phosphorelay sensor kinase activity"/>
    <property type="evidence" value="ECO:0007669"/>
    <property type="project" value="InterPro"/>
</dbReference>
<evidence type="ECO:0000256" key="4">
    <source>
        <dbReference type="ARBA" id="ARBA00022679"/>
    </source>
</evidence>
<feature type="transmembrane region" description="Helical" evidence="9">
    <location>
        <begin position="43"/>
        <end position="61"/>
    </location>
</feature>
<dbReference type="GO" id="GO:0005524">
    <property type="term" value="F:ATP binding"/>
    <property type="evidence" value="ECO:0007669"/>
    <property type="project" value="UniProtKB-KW"/>
</dbReference>
<dbReference type="CDD" id="cd16917">
    <property type="entry name" value="HATPase_UhpB-NarQ-NarX-like"/>
    <property type="match status" value="1"/>
</dbReference>
<feature type="transmembrane region" description="Helical" evidence="9">
    <location>
        <begin position="143"/>
        <end position="166"/>
    </location>
</feature>
<dbReference type="InterPro" id="IPR050482">
    <property type="entry name" value="Sensor_HK_TwoCompSys"/>
</dbReference>
<keyword evidence="9" id="KW-1133">Transmembrane helix</keyword>
<evidence type="ECO:0000313" key="13">
    <source>
        <dbReference type="Proteomes" id="UP000248724"/>
    </source>
</evidence>
<evidence type="ECO:0000256" key="8">
    <source>
        <dbReference type="ARBA" id="ARBA00023012"/>
    </source>
</evidence>
<evidence type="ECO:0000313" key="12">
    <source>
        <dbReference type="EMBL" id="PZR80954.1"/>
    </source>
</evidence>
<evidence type="ECO:0000259" key="11">
    <source>
        <dbReference type="PROSITE" id="PS50109"/>
    </source>
</evidence>
<feature type="transmembrane region" description="Helical" evidence="9">
    <location>
        <begin position="186"/>
        <end position="209"/>
    </location>
</feature>
<dbReference type="InterPro" id="IPR005467">
    <property type="entry name" value="His_kinase_dom"/>
</dbReference>
<keyword evidence="9" id="KW-0472">Membrane</keyword>
<evidence type="ECO:0000256" key="7">
    <source>
        <dbReference type="ARBA" id="ARBA00022840"/>
    </source>
</evidence>
<evidence type="ECO:0000256" key="3">
    <source>
        <dbReference type="ARBA" id="ARBA00022553"/>
    </source>
</evidence>
<dbReference type="PROSITE" id="PS50109">
    <property type="entry name" value="HIS_KIN"/>
    <property type="match status" value="1"/>
</dbReference>
<dbReference type="Proteomes" id="UP000248724">
    <property type="component" value="Unassembled WGS sequence"/>
</dbReference>
<feature type="signal peptide" evidence="10">
    <location>
        <begin position="1"/>
        <end position="26"/>
    </location>
</feature>
<feature type="transmembrane region" description="Helical" evidence="9">
    <location>
        <begin position="106"/>
        <end position="131"/>
    </location>
</feature>
<reference evidence="12 13" key="1">
    <citation type="journal article" date="2017" name="Nature">
        <title>Atmospheric trace gases support primary production in Antarctic desert surface soil.</title>
        <authorList>
            <person name="Ji M."/>
            <person name="Greening C."/>
            <person name="Vanwonterghem I."/>
            <person name="Carere C.R."/>
            <person name="Bay S.K."/>
            <person name="Steen J.A."/>
            <person name="Montgomery K."/>
            <person name="Lines T."/>
            <person name="Beardall J."/>
            <person name="van Dorst J."/>
            <person name="Snape I."/>
            <person name="Stott M.B."/>
            <person name="Hugenholtz P."/>
            <person name="Ferrari B.C."/>
        </authorList>
    </citation>
    <scope>NUCLEOTIDE SEQUENCE [LARGE SCALE GENOMIC DNA]</scope>
    <source>
        <strain evidence="12">RRmetagenome_bin12</strain>
    </source>
</reference>
<name>A0A2W6ABQ8_9BACT</name>
<keyword evidence="8" id="KW-0902">Two-component regulatory system</keyword>
<dbReference type="EC" id="2.7.13.3" evidence="2"/>
<dbReference type="EMBL" id="QHBU01000130">
    <property type="protein sequence ID" value="PZR80954.1"/>
    <property type="molecule type" value="Genomic_DNA"/>
</dbReference>
<keyword evidence="6" id="KW-0418">Kinase</keyword>
<keyword evidence="10" id="KW-0732">Signal</keyword>
<dbReference type="GO" id="GO:0046983">
    <property type="term" value="F:protein dimerization activity"/>
    <property type="evidence" value="ECO:0007669"/>
    <property type="project" value="InterPro"/>
</dbReference>
<evidence type="ECO:0000256" key="10">
    <source>
        <dbReference type="SAM" id="SignalP"/>
    </source>
</evidence>
<dbReference type="PANTHER" id="PTHR24421">
    <property type="entry name" value="NITRATE/NITRITE SENSOR PROTEIN NARX-RELATED"/>
    <property type="match status" value="1"/>
</dbReference>
<evidence type="ECO:0000256" key="2">
    <source>
        <dbReference type="ARBA" id="ARBA00012438"/>
    </source>
</evidence>
<dbReference type="GO" id="GO:0016020">
    <property type="term" value="C:membrane"/>
    <property type="evidence" value="ECO:0007669"/>
    <property type="project" value="InterPro"/>
</dbReference>
<dbReference type="AlphaFoldDB" id="A0A2W6ABQ8"/>
<dbReference type="SUPFAM" id="SSF55781">
    <property type="entry name" value="GAF domain-like"/>
    <property type="match status" value="1"/>
</dbReference>
<sequence length="737" mass="77309">MGDIRRPSTTLLGVACAALAVAMAMAAAALVAANGLNATTVSDVPLIVVSASYALLGALVASRQPRNITGWLFLFVAVFTGMGGVASEYALYARAARHGALPGAVWAIWFTSWSQYVLFPTGAIALLMLYLPDGRVPSPRWRPLAGAALVFGALGVISGMFAPGPLQVGNVPYAIPNNPIGPASGGPIALVLSALALAWVPGYFVFVAAAAAPVVRLRRSRGDVRQQLKWIAYAVAVSGIGVVLTSVASIFDPRLPTWISGLVLGVGFGVALPIATGVAVFKYRLYDIDIVISRTLVYGALAVFITAVYVGIAVGIGTLVGGGGKPNLALSIVATAIVAVGFQPVRERVQRIANRLVYGKRATPYEVLAQFSERVAESYATDDVMPRMARVLAEGTGAQRADVWLRGEAMWRNAAVWPLDALTAAPAPVVDGTLPALGASNRLVEVRHQGALLGALSITKRPGEALTPVEDNLLAHLAGQAGLVLKNVGLTDDLQARLVELRASRQRVVTAQDDERRRLERNLHDGAQQHLVAIKVKLGLAEMLMGRDPEKAKATLDQLKGDADEALETLRDLARGIYPPLLADKGLPAALESQARKATVPVVVDAEGVGRYSQDIEAAVYFSVLEALQNVQKYAQAAQVTVQLREQDGALLFNVSDDGRGFDVTTTVKGSGLVNLADRLDSLGGTMTVDSAPGRGTELRGSLPVYEATLAADHASASRSGLNSDLGMKPAAPTSSA</sequence>